<dbReference type="GO" id="GO:0005829">
    <property type="term" value="C:cytosol"/>
    <property type="evidence" value="ECO:0007669"/>
    <property type="project" value="TreeGrafter"/>
</dbReference>
<dbReference type="GO" id="GO:0019878">
    <property type="term" value="P:lysine biosynthetic process via aminoadipic acid"/>
    <property type="evidence" value="ECO:0007669"/>
    <property type="project" value="TreeGrafter"/>
</dbReference>
<dbReference type="InterPro" id="IPR008278">
    <property type="entry name" value="4-PPantetheinyl_Trfase_dom"/>
</dbReference>
<reference evidence="4" key="1">
    <citation type="journal article" date="2014" name="Int. J. Syst. Evol. Microbiol.">
        <title>Complete genome sequence of Corynebacterium casei LMG S-19264T (=DSM 44701T), isolated from a smear-ripened cheese.</title>
        <authorList>
            <consortium name="US DOE Joint Genome Institute (JGI-PGF)"/>
            <person name="Walter F."/>
            <person name="Albersmeier A."/>
            <person name="Kalinowski J."/>
            <person name="Ruckert C."/>
        </authorList>
    </citation>
    <scope>NUCLEOTIDE SEQUENCE</scope>
    <source>
        <strain evidence="4">CGMCC 4.7201</strain>
    </source>
</reference>
<dbReference type="Gene3D" id="3.90.470.20">
    <property type="entry name" value="4'-phosphopantetheinyl transferase domain"/>
    <property type="match status" value="2"/>
</dbReference>
<keyword evidence="2 4" id="KW-0808">Transferase</keyword>
<keyword evidence="5" id="KW-1185">Reference proteome</keyword>
<dbReference type="InterPro" id="IPR037143">
    <property type="entry name" value="4-PPantetheinyl_Trfase_dom_sf"/>
</dbReference>
<evidence type="ECO:0000256" key="1">
    <source>
        <dbReference type="ARBA" id="ARBA00010990"/>
    </source>
</evidence>
<dbReference type="Pfam" id="PF01648">
    <property type="entry name" value="ACPS"/>
    <property type="match status" value="1"/>
</dbReference>
<protein>
    <submittedName>
        <fullName evidence="4">4'-phosphopantetheinyl transferase</fullName>
    </submittedName>
</protein>
<dbReference type="PANTHER" id="PTHR12215:SF10">
    <property type="entry name" value="L-AMINOADIPATE-SEMIALDEHYDE DEHYDROGENASE-PHOSPHOPANTETHEINYL TRANSFERASE"/>
    <property type="match status" value="1"/>
</dbReference>
<dbReference type="PANTHER" id="PTHR12215">
    <property type="entry name" value="PHOSPHOPANTETHEINE TRANSFERASE"/>
    <property type="match status" value="1"/>
</dbReference>
<evidence type="ECO:0000259" key="3">
    <source>
        <dbReference type="Pfam" id="PF01648"/>
    </source>
</evidence>
<feature type="domain" description="4'-phosphopantetheinyl transferase" evidence="3">
    <location>
        <begin position="146"/>
        <end position="252"/>
    </location>
</feature>
<name>A0A918DZT6_9ACTN</name>
<organism evidence="4 5">
    <name type="scientific">Wenjunlia tyrosinilytica</name>
    <dbReference type="NCBI Taxonomy" id="1544741"/>
    <lineage>
        <taxon>Bacteria</taxon>
        <taxon>Bacillati</taxon>
        <taxon>Actinomycetota</taxon>
        <taxon>Actinomycetes</taxon>
        <taxon>Kitasatosporales</taxon>
        <taxon>Streptomycetaceae</taxon>
        <taxon>Wenjunlia</taxon>
    </lineage>
</organism>
<dbReference type="EMBL" id="BMMS01000018">
    <property type="protein sequence ID" value="GGO92442.1"/>
    <property type="molecule type" value="Genomic_DNA"/>
</dbReference>
<evidence type="ECO:0000313" key="4">
    <source>
        <dbReference type="EMBL" id="GGO92442.1"/>
    </source>
</evidence>
<comment type="similarity">
    <text evidence="1">Belongs to the P-Pant transferase superfamily. Gsp/Sfp/HetI/AcpT family.</text>
</comment>
<gene>
    <name evidence="4" type="ORF">GCM10012280_42630</name>
</gene>
<dbReference type="InterPro" id="IPR050559">
    <property type="entry name" value="P-Pant_transferase_sf"/>
</dbReference>
<proteinExistence type="inferred from homology"/>
<sequence>MAGTDVATATLLHNRVPLVETRSIVPARPRPAADPGRADTDLWLLPESAVARFVSRVEGVGLLRPAERERLDRMRTEGGRRRFLGGRALCRYALSARTGLPMDSWRFYEDEFGRPEPEPTGHSVRFNLSHTDGLIACVVTDEDRACGVDVERTPAGPQALRHVPRHLAEAEQATLDAAPPGVRAAKVAAYWVLKEAYLKALGVGMTRGLSGFTFSDPAAGSIRVDDPDHGAADRDRWLFDLFYPSPGHVLAIAVKGARPGSLHRVPLTG</sequence>
<evidence type="ECO:0000313" key="5">
    <source>
        <dbReference type="Proteomes" id="UP000641932"/>
    </source>
</evidence>
<dbReference type="AlphaFoldDB" id="A0A918DZT6"/>
<evidence type="ECO:0000256" key="2">
    <source>
        <dbReference type="ARBA" id="ARBA00022679"/>
    </source>
</evidence>
<dbReference type="Proteomes" id="UP000641932">
    <property type="component" value="Unassembled WGS sequence"/>
</dbReference>
<reference evidence="4" key="2">
    <citation type="submission" date="2020-09" db="EMBL/GenBank/DDBJ databases">
        <authorList>
            <person name="Sun Q."/>
            <person name="Zhou Y."/>
        </authorList>
    </citation>
    <scope>NUCLEOTIDE SEQUENCE</scope>
    <source>
        <strain evidence="4">CGMCC 4.7201</strain>
    </source>
</reference>
<comment type="caution">
    <text evidence="4">The sequence shown here is derived from an EMBL/GenBank/DDBJ whole genome shotgun (WGS) entry which is preliminary data.</text>
</comment>
<accession>A0A918DZT6</accession>
<dbReference type="GO" id="GO:0000287">
    <property type="term" value="F:magnesium ion binding"/>
    <property type="evidence" value="ECO:0007669"/>
    <property type="project" value="InterPro"/>
</dbReference>
<dbReference type="SUPFAM" id="SSF56214">
    <property type="entry name" value="4'-phosphopantetheinyl transferase"/>
    <property type="match status" value="2"/>
</dbReference>
<dbReference type="GO" id="GO:0008897">
    <property type="term" value="F:holo-[acyl-carrier-protein] synthase activity"/>
    <property type="evidence" value="ECO:0007669"/>
    <property type="project" value="InterPro"/>
</dbReference>